<evidence type="ECO:0000313" key="15">
    <source>
        <dbReference type="EMBL" id="PAA46939.1"/>
    </source>
</evidence>
<evidence type="ECO:0000256" key="6">
    <source>
        <dbReference type="ARBA" id="ARBA00023136"/>
    </source>
</evidence>
<dbReference type="PROSITE" id="PS50038">
    <property type="entry name" value="FZ"/>
    <property type="match status" value="1"/>
</dbReference>
<evidence type="ECO:0000256" key="7">
    <source>
        <dbReference type="ARBA" id="ARBA00023157"/>
    </source>
</evidence>
<feature type="transmembrane region" description="Helical" evidence="11">
    <location>
        <begin position="336"/>
        <end position="362"/>
    </location>
</feature>
<dbReference type="GO" id="GO:0016020">
    <property type="term" value="C:membrane"/>
    <property type="evidence" value="ECO:0007669"/>
    <property type="project" value="UniProtKB-SubCell"/>
</dbReference>
<keyword evidence="3" id="KW-0217">Developmental protein</keyword>
<comment type="caution">
    <text evidence="9">Lacks conserved residue(s) required for the propagation of feature annotation.</text>
</comment>
<dbReference type="PANTHER" id="PTHR11309">
    <property type="entry name" value="FRIZZLED"/>
    <property type="match status" value="1"/>
</dbReference>
<dbReference type="EMBL" id="NIVC01000940">
    <property type="protein sequence ID" value="PAA74535.1"/>
    <property type="molecule type" value="Genomic_DNA"/>
</dbReference>
<keyword evidence="6 11" id="KW-0472">Membrane</keyword>
<evidence type="ECO:0000259" key="14">
    <source>
        <dbReference type="PROSITE" id="PS50261"/>
    </source>
</evidence>
<feature type="disulfide bond" evidence="9">
    <location>
        <begin position="87"/>
        <end position="125"/>
    </location>
</feature>
<comment type="subcellular location">
    <subcellularLocation>
        <location evidence="1">Membrane</location>
        <topology evidence="1">Multi-pass membrane protein</topology>
    </subcellularLocation>
</comment>
<feature type="domain" description="FZ" evidence="13">
    <location>
        <begin position="37"/>
        <end position="157"/>
    </location>
</feature>
<evidence type="ECO:0000256" key="11">
    <source>
        <dbReference type="SAM" id="Phobius"/>
    </source>
</evidence>
<keyword evidence="5 11" id="KW-1133">Transmembrane helix</keyword>
<evidence type="ECO:0000259" key="13">
    <source>
        <dbReference type="PROSITE" id="PS50038"/>
    </source>
</evidence>
<keyword evidence="12" id="KW-0732">Signal</keyword>
<organism evidence="16 17">
    <name type="scientific">Macrostomum lignano</name>
    <dbReference type="NCBI Taxonomy" id="282301"/>
    <lineage>
        <taxon>Eukaryota</taxon>
        <taxon>Metazoa</taxon>
        <taxon>Spiralia</taxon>
        <taxon>Lophotrochozoa</taxon>
        <taxon>Platyhelminthes</taxon>
        <taxon>Rhabditophora</taxon>
        <taxon>Macrostomorpha</taxon>
        <taxon>Macrostomida</taxon>
        <taxon>Macrostomidae</taxon>
        <taxon>Macrostomum</taxon>
    </lineage>
</organism>
<name>A0A267FL48_9PLAT</name>
<dbReference type="Gene3D" id="1.10.2000.10">
    <property type="entry name" value="Frizzled cysteine-rich domain"/>
    <property type="match status" value="1"/>
</dbReference>
<proteinExistence type="inferred from homology"/>
<dbReference type="InterPro" id="IPR015526">
    <property type="entry name" value="Frizzled/SFRP"/>
</dbReference>
<keyword evidence="8" id="KW-0675">Receptor</keyword>
<feature type="transmembrane region" description="Helical" evidence="11">
    <location>
        <begin position="254"/>
        <end position="276"/>
    </location>
</feature>
<feature type="domain" description="G-protein coupled receptors family 2 profile 2" evidence="14">
    <location>
        <begin position="252"/>
        <end position="563"/>
    </location>
</feature>
<evidence type="ECO:0008006" key="18">
    <source>
        <dbReference type="Google" id="ProtNLM"/>
    </source>
</evidence>
<feature type="region of interest" description="Disordered" evidence="10">
    <location>
        <begin position="181"/>
        <end position="220"/>
    </location>
</feature>
<dbReference type="InterPro" id="IPR020067">
    <property type="entry name" value="Frizzled_dom"/>
</dbReference>
<feature type="transmembrane region" description="Helical" evidence="11">
    <location>
        <begin position="471"/>
        <end position="491"/>
    </location>
</feature>
<dbReference type="InterPro" id="IPR036790">
    <property type="entry name" value="Frizzled_dom_sf"/>
</dbReference>
<dbReference type="Proteomes" id="UP000215902">
    <property type="component" value="Unassembled WGS sequence"/>
</dbReference>
<feature type="transmembrane region" description="Helical" evidence="11">
    <location>
        <begin position="382"/>
        <end position="401"/>
    </location>
</feature>
<dbReference type="OrthoDB" id="5959102at2759"/>
<sequence length="648" mass="70537">MQLRCRLQPLLLLLLLCWLVLCRAQLGDLRGDPEDLGRPPQCNPVDITVPMCKGLNYSSTSDHLALGTQNDVATLLHQFSELIKARCAPFLRLFVCSMHLPFCNEQQHLLVRPCREFCFRIRGLCEPVMQTHGYGWPDRLACEPLPSSKSKHLCLVPKHDEFNAELDNLKQRKYPFGVHHVGMEDRPNRPLPPPPPPPPQQPPPKNRSGAESPSGARQCSAAEVRLGQEPNSSCAPRCHASLLFSAEDKQLASVWMTLWASLCLACTGMAVATFLLDSDRFKFPERPIVWVAVCYAVYSAAHLLRAFLGPDLACSSHRLDGRDRHLVSQYAGQWCAAVFLLLYSSWLAGLLWWLALTICWYLCAVKKWAHEALSAKSVWMHLAAWGLPLLLSVLLLVLHRIEADELTHLCVVDGSQPFNLVAFVIGPCAGALLLGLGFLTCGLCSSVTVRDSLKWSGNLGFRRLEKLMTKISLFSFLFVLPTLCVLSAAFYELAERPGWAASLRAVLAKPHCAEASGLRLDLGADCSPERRPSSALYMLKVFMSLAAGLPAGLVVWVNGKSLDAWRRCFCQVLLRRKSSFGGGRRGAGGSAGGVPYASVARQGGGVGGLPNQRTPSCGVSGIGSGGGCGSSRKGGRLTGSCSASSSQV</sequence>
<dbReference type="GO" id="GO:0035567">
    <property type="term" value="P:non-canonical Wnt signaling pathway"/>
    <property type="evidence" value="ECO:0007669"/>
    <property type="project" value="TreeGrafter"/>
</dbReference>
<dbReference type="SMART" id="SM01330">
    <property type="entry name" value="Frizzled"/>
    <property type="match status" value="1"/>
</dbReference>
<feature type="region of interest" description="Disordered" evidence="10">
    <location>
        <begin position="622"/>
        <end position="648"/>
    </location>
</feature>
<feature type="transmembrane region" description="Helical" evidence="11">
    <location>
        <begin position="421"/>
        <end position="450"/>
    </location>
</feature>
<dbReference type="PANTHER" id="PTHR11309:SF99">
    <property type="entry name" value="FRIZZLED-4"/>
    <property type="match status" value="1"/>
</dbReference>
<dbReference type="GO" id="GO:0005615">
    <property type="term" value="C:extracellular space"/>
    <property type="evidence" value="ECO:0007669"/>
    <property type="project" value="TreeGrafter"/>
</dbReference>
<evidence type="ECO:0000256" key="3">
    <source>
        <dbReference type="ARBA" id="ARBA00022473"/>
    </source>
</evidence>
<dbReference type="PRINTS" id="PR00489">
    <property type="entry name" value="FRIZZLED"/>
</dbReference>
<feature type="chain" id="PRO_5011916129" description="Frizzled-4" evidence="12">
    <location>
        <begin position="25"/>
        <end position="648"/>
    </location>
</feature>
<evidence type="ECO:0000256" key="9">
    <source>
        <dbReference type="PROSITE-ProRule" id="PRU00090"/>
    </source>
</evidence>
<dbReference type="SUPFAM" id="SSF63501">
    <property type="entry name" value="Frizzled cysteine-rich domain"/>
    <property type="match status" value="1"/>
</dbReference>
<dbReference type="EMBL" id="NIVC01004643">
    <property type="protein sequence ID" value="PAA46939.1"/>
    <property type="molecule type" value="Genomic_DNA"/>
</dbReference>
<evidence type="ECO:0000256" key="1">
    <source>
        <dbReference type="ARBA" id="ARBA00004141"/>
    </source>
</evidence>
<dbReference type="STRING" id="282301.A0A267FL48"/>
<keyword evidence="7 9" id="KW-1015">Disulfide bond</keyword>
<feature type="compositionally biased region" description="Polar residues" evidence="10">
    <location>
        <begin position="639"/>
        <end position="648"/>
    </location>
</feature>
<gene>
    <name evidence="16" type="ORF">BOX15_Mlig015074g2</name>
    <name evidence="15" type="ORF">BOX15_Mlig018411g1</name>
</gene>
<evidence type="ECO:0000256" key="4">
    <source>
        <dbReference type="ARBA" id="ARBA00022692"/>
    </source>
</evidence>
<dbReference type="SMART" id="SM00063">
    <property type="entry name" value="FRI"/>
    <property type="match status" value="1"/>
</dbReference>
<evidence type="ECO:0000256" key="10">
    <source>
        <dbReference type="SAM" id="MobiDB-lite"/>
    </source>
</evidence>
<dbReference type="Gene3D" id="1.20.1070.10">
    <property type="entry name" value="Rhodopsin 7-helix transmembrane proteins"/>
    <property type="match status" value="1"/>
</dbReference>
<feature type="transmembrane region" description="Helical" evidence="11">
    <location>
        <begin position="288"/>
        <end position="308"/>
    </location>
</feature>
<dbReference type="PROSITE" id="PS50261">
    <property type="entry name" value="G_PROTEIN_RECEP_F2_4"/>
    <property type="match status" value="1"/>
</dbReference>
<feature type="transmembrane region" description="Helical" evidence="11">
    <location>
        <begin position="537"/>
        <end position="557"/>
    </location>
</feature>
<evidence type="ECO:0000256" key="5">
    <source>
        <dbReference type="ARBA" id="ARBA00022989"/>
    </source>
</evidence>
<feature type="compositionally biased region" description="Pro residues" evidence="10">
    <location>
        <begin position="189"/>
        <end position="205"/>
    </location>
</feature>
<dbReference type="GO" id="GO:0060070">
    <property type="term" value="P:canonical Wnt signaling pathway"/>
    <property type="evidence" value="ECO:0007669"/>
    <property type="project" value="TreeGrafter"/>
</dbReference>
<reference evidence="16 17" key="1">
    <citation type="submission" date="2017-06" db="EMBL/GenBank/DDBJ databases">
        <title>A platform for efficient transgenesis in Macrostomum lignano, a flatworm model organism for stem cell research.</title>
        <authorList>
            <person name="Berezikov E."/>
        </authorList>
    </citation>
    <scope>NUCLEOTIDE SEQUENCE [LARGE SCALE GENOMIC DNA]</scope>
    <source>
        <strain evidence="16">DV1</strain>
        <tissue evidence="16">Whole organism</tissue>
    </source>
</reference>
<feature type="signal peptide" evidence="12">
    <location>
        <begin position="1"/>
        <end position="24"/>
    </location>
</feature>
<keyword evidence="17" id="KW-1185">Reference proteome</keyword>
<evidence type="ECO:0000256" key="12">
    <source>
        <dbReference type="SAM" id="SignalP"/>
    </source>
</evidence>
<dbReference type="InterPro" id="IPR000539">
    <property type="entry name" value="Frizzled/Smoothened_7TM"/>
</dbReference>
<dbReference type="GO" id="GO:0004888">
    <property type="term" value="F:transmembrane signaling receptor activity"/>
    <property type="evidence" value="ECO:0007669"/>
    <property type="project" value="InterPro"/>
</dbReference>
<evidence type="ECO:0000313" key="16">
    <source>
        <dbReference type="EMBL" id="PAA74535.1"/>
    </source>
</evidence>
<keyword evidence="4 11" id="KW-0812">Transmembrane</keyword>
<dbReference type="InterPro" id="IPR017981">
    <property type="entry name" value="GPCR_2-like_7TM"/>
</dbReference>
<dbReference type="Pfam" id="PF01392">
    <property type="entry name" value="Fz"/>
    <property type="match status" value="1"/>
</dbReference>
<evidence type="ECO:0000256" key="8">
    <source>
        <dbReference type="ARBA" id="ARBA00023170"/>
    </source>
</evidence>
<dbReference type="AlphaFoldDB" id="A0A267FL48"/>
<comment type="similarity">
    <text evidence="2">Belongs to the G-protein coupled receptor Fz/Smo family.</text>
</comment>
<comment type="caution">
    <text evidence="16">The sequence shown here is derived from an EMBL/GenBank/DDBJ whole genome shotgun (WGS) entry which is preliminary data.</text>
</comment>
<evidence type="ECO:0000313" key="17">
    <source>
        <dbReference type="Proteomes" id="UP000215902"/>
    </source>
</evidence>
<accession>A0A267FL48</accession>
<evidence type="ECO:0000256" key="2">
    <source>
        <dbReference type="ARBA" id="ARBA00008077"/>
    </source>
</evidence>
<feature type="disulfide bond" evidence="9">
    <location>
        <begin position="118"/>
        <end position="142"/>
    </location>
</feature>
<feature type="disulfide bond" evidence="9">
    <location>
        <begin position="42"/>
        <end position="103"/>
    </location>
</feature>
<dbReference type="Pfam" id="PF01534">
    <property type="entry name" value="Frizzled"/>
    <property type="match status" value="1"/>
</dbReference>
<dbReference type="GO" id="GO:0017147">
    <property type="term" value="F:Wnt-protein binding"/>
    <property type="evidence" value="ECO:0007669"/>
    <property type="project" value="TreeGrafter"/>
</dbReference>
<protein>
    <recommendedName>
        <fullName evidence="18">Frizzled-4</fullName>
    </recommendedName>
</protein>